<comment type="caution">
    <text evidence="3">The sequence shown here is derived from an EMBL/GenBank/DDBJ whole genome shotgun (WGS) entry which is preliminary data.</text>
</comment>
<name>A0A542XTN3_SALAC</name>
<gene>
    <name evidence="3" type="ORF">FB564_4391</name>
</gene>
<protein>
    <recommendedName>
        <fullName evidence="5">Phage integrase family protein</fullName>
    </recommendedName>
</protein>
<feature type="region of interest" description="Disordered" evidence="2">
    <location>
        <begin position="95"/>
        <end position="170"/>
    </location>
</feature>
<feature type="region of interest" description="Disordered" evidence="2">
    <location>
        <begin position="1"/>
        <end position="23"/>
    </location>
</feature>
<accession>A0A542XTN3</accession>
<feature type="compositionally biased region" description="Low complexity" evidence="2">
    <location>
        <begin position="114"/>
        <end position="127"/>
    </location>
</feature>
<dbReference type="EMBL" id="VFOL01000001">
    <property type="protein sequence ID" value="TQL39154.1"/>
    <property type="molecule type" value="Genomic_DNA"/>
</dbReference>
<evidence type="ECO:0000313" key="4">
    <source>
        <dbReference type="Proteomes" id="UP000315983"/>
    </source>
</evidence>
<dbReference type="GO" id="GO:0003677">
    <property type="term" value="F:DNA binding"/>
    <property type="evidence" value="ECO:0007669"/>
    <property type="project" value="InterPro"/>
</dbReference>
<dbReference type="GO" id="GO:0015074">
    <property type="term" value="P:DNA integration"/>
    <property type="evidence" value="ECO:0007669"/>
    <property type="project" value="InterPro"/>
</dbReference>
<evidence type="ECO:0000256" key="2">
    <source>
        <dbReference type="SAM" id="MobiDB-lite"/>
    </source>
</evidence>
<dbReference type="InterPro" id="IPR011010">
    <property type="entry name" value="DNA_brk_join_enz"/>
</dbReference>
<dbReference type="GO" id="GO:0006310">
    <property type="term" value="P:DNA recombination"/>
    <property type="evidence" value="ECO:0007669"/>
    <property type="project" value="UniProtKB-KW"/>
</dbReference>
<proteinExistence type="predicted"/>
<dbReference type="SUPFAM" id="SSF56349">
    <property type="entry name" value="DNA breaking-rejoining enzymes"/>
    <property type="match status" value="1"/>
</dbReference>
<dbReference type="Proteomes" id="UP000315983">
    <property type="component" value="Unassembled WGS sequence"/>
</dbReference>
<dbReference type="Gene3D" id="1.10.443.10">
    <property type="entry name" value="Intergrase catalytic core"/>
    <property type="match status" value="1"/>
</dbReference>
<dbReference type="InterPro" id="IPR013762">
    <property type="entry name" value="Integrase-like_cat_sf"/>
</dbReference>
<sequence length="272" mass="29169">MSSRQNHSPPSWDERVGNVGKPNRSRCRCQWLTVECTAPVCAATPARARATRPPMLPCATVVILSTSPVPGSAAHLHPAQQLGQRWPQHRFAVEGAKGSEAASLNSWPPPAPTTPTARRVPAAGPARESTRHVSVPAGASTAPSRRPRRADRFPPTPRIGEVSGGRAEDIDRETWMWTVRRQTTPGPGGLIDKGTKGKCARTVPLIEEVRPIVAHRLDAASKPDSRLFTGPRGGRISTAALRDALGRGGGHRTRIRASAPPRPTAHRTHLDG</sequence>
<organism evidence="3 4">
    <name type="scientific">Salinispora arenicola</name>
    <dbReference type="NCBI Taxonomy" id="168697"/>
    <lineage>
        <taxon>Bacteria</taxon>
        <taxon>Bacillati</taxon>
        <taxon>Actinomycetota</taxon>
        <taxon>Actinomycetes</taxon>
        <taxon>Micromonosporales</taxon>
        <taxon>Micromonosporaceae</taxon>
        <taxon>Salinispora</taxon>
    </lineage>
</organism>
<dbReference type="AlphaFoldDB" id="A0A542XTN3"/>
<keyword evidence="1" id="KW-0233">DNA recombination</keyword>
<evidence type="ECO:0008006" key="5">
    <source>
        <dbReference type="Google" id="ProtNLM"/>
    </source>
</evidence>
<evidence type="ECO:0000256" key="1">
    <source>
        <dbReference type="ARBA" id="ARBA00023172"/>
    </source>
</evidence>
<feature type="region of interest" description="Disordered" evidence="2">
    <location>
        <begin position="245"/>
        <end position="272"/>
    </location>
</feature>
<evidence type="ECO:0000313" key="3">
    <source>
        <dbReference type="EMBL" id="TQL39154.1"/>
    </source>
</evidence>
<reference evidence="3 4" key="1">
    <citation type="submission" date="2019-06" db="EMBL/GenBank/DDBJ databases">
        <title>Sequencing the genomes of 1000 actinobacteria strains.</title>
        <authorList>
            <person name="Klenk H.-P."/>
        </authorList>
    </citation>
    <scope>NUCLEOTIDE SEQUENCE [LARGE SCALE GENOMIC DNA]</scope>
    <source>
        <strain evidence="3 4">DSM 44819</strain>
    </source>
</reference>